<name>A0A0A9HTQ8_ARUDO</name>
<dbReference type="EMBL" id="GBRH01158692">
    <property type="protein sequence ID" value="JAE39204.1"/>
    <property type="molecule type" value="Transcribed_RNA"/>
</dbReference>
<reference evidence="1" key="1">
    <citation type="submission" date="2014-09" db="EMBL/GenBank/DDBJ databases">
        <authorList>
            <person name="Magalhaes I.L.F."/>
            <person name="Oliveira U."/>
            <person name="Santos F.R."/>
            <person name="Vidigal T.H.D.A."/>
            <person name="Brescovit A.D."/>
            <person name="Santos A.J."/>
        </authorList>
    </citation>
    <scope>NUCLEOTIDE SEQUENCE</scope>
    <source>
        <tissue evidence="1">Shoot tissue taken approximately 20 cm above the soil surface</tissue>
    </source>
</reference>
<reference evidence="1" key="2">
    <citation type="journal article" date="2015" name="Data Brief">
        <title>Shoot transcriptome of the giant reed, Arundo donax.</title>
        <authorList>
            <person name="Barrero R.A."/>
            <person name="Guerrero F.D."/>
            <person name="Moolhuijzen P."/>
            <person name="Goolsby J.A."/>
            <person name="Tidwell J."/>
            <person name="Bellgard S.E."/>
            <person name="Bellgard M.I."/>
        </authorList>
    </citation>
    <scope>NUCLEOTIDE SEQUENCE</scope>
    <source>
        <tissue evidence="1">Shoot tissue taken approximately 20 cm above the soil surface</tissue>
    </source>
</reference>
<evidence type="ECO:0000313" key="1">
    <source>
        <dbReference type="EMBL" id="JAE39204.1"/>
    </source>
</evidence>
<accession>A0A0A9HTQ8</accession>
<sequence>MRVEDSKTSLPSNPAGTKKKLQSLNAVCSRISVLLGVHKKPIQASRRLIYCSYKVQTCAYQTK</sequence>
<dbReference type="AlphaFoldDB" id="A0A0A9HTQ8"/>
<proteinExistence type="predicted"/>
<protein>
    <submittedName>
        <fullName evidence="1">Uncharacterized protein</fullName>
    </submittedName>
</protein>
<organism evidence="1">
    <name type="scientific">Arundo donax</name>
    <name type="common">Giant reed</name>
    <name type="synonym">Donax arundinaceus</name>
    <dbReference type="NCBI Taxonomy" id="35708"/>
    <lineage>
        <taxon>Eukaryota</taxon>
        <taxon>Viridiplantae</taxon>
        <taxon>Streptophyta</taxon>
        <taxon>Embryophyta</taxon>
        <taxon>Tracheophyta</taxon>
        <taxon>Spermatophyta</taxon>
        <taxon>Magnoliopsida</taxon>
        <taxon>Liliopsida</taxon>
        <taxon>Poales</taxon>
        <taxon>Poaceae</taxon>
        <taxon>PACMAD clade</taxon>
        <taxon>Arundinoideae</taxon>
        <taxon>Arundineae</taxon>
        <taxon>Arundo</taxon>
    </lineage>
</organism>